<feature type="transmembrane region" description="Helical" evidence="9">
    <location>
        <begin position="83"/>
        <end position="100"/>
    </location>
</feature>
<name>A0A1G8G992_9CLOT</name>
<organism evidence="11 12">
    <name type="scientific">Proteiniclasticum ruminis</name>
    <dbReference type="NCBI Taxonomy" id="398199"/>
    <lineage>
        <taxon>Bacteria</taxon>
        <taxon>Bacillati</taxon>
        <taxon>Bacillota</taxon>
        <taxon>Clostridia</taxon>
        <taxon>Eubacteriales</taxon>
        <taxon>Clostridiaceae</taxon>
        <taxon>Proteiniclasticum</taxon>
    </lineage>
</organism>
<proteinExistence type="inferred from homology"/>
<dbReference type="EMBL" id="FNDZ01000001">
    <property type="protein sequence ID" value="SDH90870.1"/>
    <property type="molecule type" value="Genomic_DNA"/>
</dbReference>
<comment type="similarity">
    <text evidence="1 9 10">Belongs to the peptidase A8 family.</text>
</comment>
<keyword evidence="5 9" id="KW-0064">Aspartyl protease</keyword>
<evidence type="ECO:0000256" key="6">
    <source>
        <dbReference type="ARBA" id="ARBA00022801"/>
    </source>
</evidence>
<evidence type="ECO:0000256" key="8">
    <source>
        <dbReference type="ARBA" id="ARBA00023136"/>
    </source>
</evidence>
<keyword evidence="4 9" id="KW-0812">Transmembrane</keyword>
<comment type="pathway">
    <text evidence="9">Protein modification; lipoprotein biosynthesis (signal peptide cleavage).</text>
</comment>
<comment type="catalytic activity">
    <reaction evidence="9">
        <text>Release of signal peptides from bacterial membrane prolipoproteins. Hydrolyzes -Xaa-Yaa-Zaa-|-(S,diacylglyceryl)Cys-, in which Xaa is hydrophobic (preferably Leu), and Yaa (Ala or Ser) and Zaa (Gly or Ala) have small, neutral side chains.</text>
        <dbReference type="EC" id="3.4.23.36"/>
    </reaction>
</comment>
<dbReference type="PANTHER" id="PTHR33695:SF1">
    <property type="entry name" value="LIPOPROTEIN SIGNAL PEPTIDASE"/>
    <property type="match status" value="1"/>
</dbReference>
<comment type="function">
    <text evidence="9">This protein specifically catalyzes the removal of signal peptides from prolipoproteins.</text>
</comment>
<dbReference type="InterPro" id="IPR001872">
    <property type="entry name" value="Peptidase_A8"/>
</dbReference>
<dbReference type="GO" id="GO:0005886">
    <property type="term" value="C:plasma membrane"/>
    <property type="evidence" value="ECO:0007669"/>
    <property type="project" value="UniProtKB-SubCell"/>
</dbReference>
<dbReference type="AlphaFoldDB" id="A0A1G8G992"/>
<evidence type="ECO:0000256" key="9">
    <source>
        <dbReference type="HAMAP-Rule" id="MF_00161"/>
    </source>
</evidence>
<comment type="subcellular location">
    <subcellularLocation>
        <location evidence="9">Cell membrane</location>
        <topology evidence="9">Multi-pass membrane protein</topology>
    </subcellularLocation>
</comment>
<evidence type="ECO:0000313" key="11">
    <source>
        <dbReference type="EMBL" id="SDH90870.1"/>
    </source>
</evidence>
<feature type="active site" evidence="9">
    <location>
        <position position="110"/>
    </location>
</feature>
<keyword evidence="6 9" id="KW-0378">Hydrolase</keyword>
<dbReference type="GO" id="GO:0006508">
    <property type="term" value="P:proteolysis"/>
    <property type="evidence" value="ECO:0007669"/>
    <property type="project" value="UniProtKB-KW"/>
</dbReference>
<evidence type="ECO:0000256" key="2">
    <source>
        <dbReference type="ARBA" id="ARBA00022475"/>
    </source>
</evidence>
<dbReference type="RefSeq" id="WP_031572877.1">
    <property type="nucleotide sequence ID" value="NZ_FNDZ01000001.1"/>
</dbReference>
<protein>
    <recommendedName>
        <fullName evidence="9">Lipoprotein signal peptidase</fullName>
        <ecNumber evidence="9">3.4.23.36</ecNumber>
    </recommendedName>
    <alternativeName>
        <fullName evidence="9">Prolipoprotein signal peptidase</fullName>
    </alternativeName>
    <alternativeName>
        <fullName evidence="9">Signal peptidase II</fullName>
        <shortName evidence="9">SPase II</shortName>
    </alternativeName>
</protein>
<dbReference type="PRINTS" id="PR00781">
    <property type="entry name" value="LIPOSIGPTASE"/>
</dbReference>
<sequence length="148" mass="16933">MIYLIFILGMLLDYVTKIWAIGTLKGQPDITVIEGFFDFSYLENRGAAFGIFQGRVYLLAFVTVIIMAVLFVMYQKTKKKTKLLTISTALIMTGAIGNLIDRLRYGFVVDFISWHWKNTYYFPTFNVADICITVGTGLLILYIIKEVE</sequence>
<dbReference type="UniPathway" id="UPA00665"/>
<feature type="transmembrane region" description="Helical" evidence="9">
    <location>
        <begin position="120"/>
        <end position="144"/>
    </location>
</feature>
<feature type="transmembrane region" description="Helical" evidence="9">
    <location>
        <begin position="56"/>
        <end position="74"/>
    </location>
</feature>
<evidence type="ECO:0000256" key="4">
    <source>
        <dbReference type="ARBA" id="ARBA00022692"/>
    </source>
</evidence>
<evidence type="ECO:0000256" key="7">
    <source>
        <dbReference type="ARBA" id="ARBA00022989"/>
    </source>
</evidence>
<reference evidence="11 12" key="1">
    <citation type="submission" date="2016-10" db="EMBL/GenBank/DDBJ databases">
        <authorList>
            <person name="de Groot N.N."/>
        </authorList>
    </citation>
    <scope>NUCLEOTIDE SEQUENCE [LARGE SCALE GENOMIC DNA]</scope>
    <source>
        <strain evidence="11 12">CGMCC 1.5058</strain>
    </source>
</reference>
<keyword evidence="7 9" id="KW-1133">Transmembrane helix</keyword>
<gene>
    <name evidence="9" type="primary">lspA</name>
    <name evidence="11" type="ORF">SAMN05421804_101179</name>
</gene>
<dbReference type="Proteomes" id="UP000183255">
    <property type="component" value="Unassembled WGS sequence"/>
</dbReference>
<dbReference type="GO" id="GO:0004190">
    <property type="term" value="F:aspartic-type endopeptidase activity"/>
    <property type="evidence" value="ECO:0007669"/>
    <property type="project" value="UniProtKB-UniRule"/>
</dbReference>
<keyword evidence="2 9" id="KW-1003">Cell membrane</keyword>
<dbReference type="EC" id="3.4.23.36" evidence="9"/>
<dbReference type="NCBIfam" id="TIGR00077">
    <property type="entry name" value="lspA"/>
    <property type="match status" value="1"/>
</dbReference>
<evidence type="ECO:0000313" key="12">
    <source>
        <dbReference type="Proteomes" id="UP000183255"/>
    </source>
</evidence>
<accession>A0A1G8G992</accession>
<dbReference type="Pfam" id="PF01252">
    <property type="entry name" value="Peptidase_A8"/>
    <property type="match status" value="1"/>
</dbReference>
<evidence type="ECO:0000256" key="10">
    <source>
        <dbReference type="RuleBase" id="RU004181"/>
    </source>
</evidence>
<evidence type="ECO:0000256" key="3">
    <source>
        <dbReference type="ARBA" id="ARBA00022670"/>
    </source>
</evidence>
<keyword evidence="8 9" id="KW-0472">Membrane</keyword>
<evidence type="ECO:0000256" key="5">
    <source>
        <dbReference type="ARBA" id="ARBA00022750"/>
    </source>
</evidence>
<evidence type="ECO:0000256" key="1">
    <source>
        <dbReference type="ARBA" id="ARBA00006139"/>
    </source>
</evidence>
<dbReference type="HAMAP" id="MF_00161">
    <property type="entry name" value="LspA"/>
    <property type="match status" value="1"/>
</dbReference>
<keyword evidence="3 9" id="KW-0645">Protease</keyword>
<dbReference type="PANTHER" id="PTHR33695">
    <property type="entry name" value="LIPOPROTEIN SIGNAL PEPTIDASE"/>
    <property type="match status" value="1"/>
</dbReference>
<comment type="caution">
    <text evidence="9">Lacks conserved residue(s) required for the propagation of feature annotation.</text>
</comment>
<feature type="active site" evidence="9">
    <location>
        <position position="129"/>
    </location>
</feature>